<dbReference type="GO" id="GO:0031410">
    <property type="term" value="C:cytoplasmic vesicle"/>
    <property type="evidence" value="ECO:0007669"/>
    <property type="project" value="UniProtKB-KW"/>
</dbReference>
<proteinExistence type="predicted"/>
<evidence type="ECO:0000256" key="2">
    <source>
        <dbReference type="ARBA" id="ARBA00022824"/>
    </source>
</evidence>
<keyword evidence="2" id="KW-0256">Endoplasmic reticulum</keyword>
<evidence type="ECO:0000256" key="3">
    <source>
        <dbReference type="ARBA" id="ARBA00022989"/>
    </source>
</evidence>
<keyword evidence="4 7" id="KW-0472">Membrane</keyword>
<dbReference type="GO" id="GO:0070072">
    <property type="term" value="P:vacuolar proton-transporting V-type ATPase complex assembly"/>
    <property type="evidence" value="ECO:0007669"/>
    <property type="project" value="InterPro"/>
</dbReference>
<feature type="transmembrane region" description="Helical" evidence="7">
    <location>
        <begin position="104"/>
        <end position="128"/>
    </location>
</feature>
<evidence type="ECO:0000256" key="1">
    <source>
        <dbReference type="ARBA" id="ARBA00022692"/>
    </source>
</evidence>
<keyword evidence="1 7" id="KW-0812">Transmembrane</keyword>
<organism evidence="8">
    <name type="scientific">Emiliania huxleyi</name>
    <name type="common">Coccolithophore</name>
    <name type="synonym">Pontosphaera huxleyi</name>
    <dbReference type="NCBI Taxonomy" id="2903"/>
    <lineage>
        <taxon>Eukaryota</taxon>
        <taxon>Haptista</taxon>
        <taxon>Haptophyta</taxon>
        <taxon>Prymnesiophyceae</taxon>
        <taxon>Isochrysidales</taxon>
        <taxon>Noelaerhabdaceae</taxon>
        <taxon>Emiliania</taxon>
    </lineage>
</organism>
<sequence>MSTGEASRDDDATTSSSEITFDPPLGKFPPWSFQHPVLVGASARWRAGGGSAGLIALLKDGENIKAFRTLVRFTGLMVAVPLGVMGGCYALLPSAGVHRHTDRVLYAGIAAIVAVQAVVVAYLVLAFAETPPAQKKNQ</sequence>
<evidence type="ECO:0000256" key="7">
    <source>
        <dbReference type="SAM" id="Phobius"/>
    </source>
</evidence>
<feature type="compositionally biased region" description="Basic and acidic residues" evidence="6">
    <location>
        <begin position="1"/>
        <end position="11"/>
    </location>
</feature>
<keyword evidence="3 7" id="KW-1133">Transmembrane helix</keyword>
<feature type="region of interest" description="Disordered" evidence="6">
    <location>
        <begin position="1"/>
        <end position="23"/>
    </location>
</feature>
<gene>
    <name evidence="8" type="ORF">EHUX00137_LOCUS47744</name>
</gene>
<evidence type="ECO:0000256" key="4">
    <source>
        <dbReference type="ARBA" id="ARBA00023136"/>
    </source>
</evidence>
<dbReference type="InterPro" id="IPR019013">
    <property type="entry name" value="Vma21"/>
</dbReference>
<keyword evidence="5" id="KW-0968">Cytoplasmic vesicle</keyword>
<feature type="transmembrane region" description="Helical" evidence="7">
    <location>
        <begin position="70"/>
        <end position="92"/>
    </location>
</feature>
<dbReference type="Pfam" id="PF09446">
    <property type="entry name" value="VMA21"/>
    <property type="match status" value="1"/>
</dbReference>
<name>A0A6V2ZH02_EMIHU</name>
<evidence type="ECO:0000313" key="8">
    <source>
        <dbReference type="EMBL" id="CAE0600523.1"/>
    </source>
</evidence>
<evidence type="ECO:0000256" key="5">
    <source>
        <dbReference type="ARBA" id="ARBA00023329"/>
    </source>
</evidence>
<reference evidence="8" key="1">
    <citation type="submission" date="2021-01" db="EMBL/GenBank/DDBJ databases">
        <authorList>
            <person name="Corre E."/>
            <person name="Pelletier E."/>
            <person name="Niang G."/>
            <person name="Scheremetjew M."/>
            <person name="Finn R."/>
            <person name="Kale V."/>
            <person name="Holt S."/>
            <person name="Cochrane G."/>
            <person name="Meng A."/>
            <person name="Brown T."/>
            <person name="Cohen L."/>
        </authorList>
    </citation>
    <scope>NUCLEOTIDE SEQUENCE</scope>
    <source>
        <strain evidence="8">379</strain>
    </source>
</reference>
<evidence type="ECO:0000256" key="6">
    <source>
        <dbReference type="SAM" id="MobiDB-lite"/>
    </source>
</evidence>
<dbReference type="EMBL" id="HBIR01061505">
    <property type="protein sequence ID" value="CAE0600523.1"/>
    <property type="molecule type" value="Transcribed_RNA"/>
</dbReference>
<accession>A0A6V2ZH02</accession>
<protein>
    <submittedName>
        <fullName evidence="8">Uncharacterized protein</fullName>
    </submittedName>
</protein>
<dbReference type="AlphaFoldDB" id="A0A6V2ZH02"/>